<name>A0ACC4DYU4_PURLI</name>
<sequence>MQPSAAPSPPPDSALSGPGESGAGEPHRWEKFGTKYFTPQRSRPAQKPQPENTPYRNFVDPRCLRPSLSCKRPLRAVAGGSSLSRPPGRGLQSSSSPSSTITDERFAQPLPLPELEHAPSESLSLQRSILPPARSTTGRLRHPSIYQLQSAVVGRPYLPQ</sequence>
<evidence type="ECO:0000313" key="1">
    <source>
        <dbReference type="EMBL" id="KAL3961258.1"/>
    </source>
</evidence>
<organism evidence="1 2">
    <name type="scientific">Purpureocillium lilacinum</name>
    <name type="common">Paecilomyces lilacinus</name>
    <dbReference type="NCBI Taxonomy" id="33203"/>
    <lineage>
        <taxon>Eukaryota</taxon>
        <taxon>Fungi</taxon>
        <taxon>Dikarya</taxon>
        <taxon>Ascomycota</taxon>
        <taxon>Pezizomycotina</taxon>
        <taxon>Sordariomycetes</taxon>
        <taxon>Hypocreomycetidae</taxon>
        <taxon>Hypocreales</taxon>
        <taxon>Ophiocordycipitaceae</taxon>
        <taxon>Purpureocillium</taxon>
    </lineage>
</organism>
<keyword evidence="2" id="KW-1185">Reference proteome</keyword>
<comment type="caution">
    <text evidence="1">The sequence shown here is derived from an EMBL/GenBank/DDBJ whole genome shotgun (WGS) entry which is preliminary data.</text>
</comment>
<proteinExistence type="predicted"/>
<evidence type="ECO:0000313" key="2">
    <source>
        <dbReference type="Proteomes" id="UP001638806"/>
    </source>
</evidence>
<dbReference type="EMBL" id="JBGNUJ010000003">
    <property type="protein sequence ID" value="KAL3961258.1"/>
    <property type="molecule type" value="Genomic_DNA"/>
</dbReference>
<accession>A0ACC4DYU4</accession>
<dbReference type="Proteomes" id="UP001638806">
    <property type="component" value="Unassembled WGS sequence"/>
</dbReference>
<protein>
    <submittedName>
        <fullName evidence="1">Uncharacterized protein</fullName>
    </submittedName>
</protein>
<gene>
    <name evidence="1" type="ORF">ACCO45_002781</name>
</gene>
<reference evidence="1" key="1">
    <citation type="submission" date="2024-12" db="EMBL/GenBank/DDBJ databases">
        <title>Comparative genomics and development of molecular markers within Purpureocillium lilacinum and among Purpureocillium species.</title>
        <authorList>
            <person name="Yeh Z.-Y."/>
            <person name="Ni N.-T."/>
            <person name="Lo P.-H."/>
            <person name="Mushyakhwo K."/>
            <person name="Lin C.-F."/>
            <person name="Nai Y.-S."/>
        </authorList>
    </citation>
    <scope>NUCLEOTIDE SEQUENCE</scope>
    <source>
        <strain evidence="1">NCHU-NPUST-175</strain>
    </source>
</reference>